<dbReference type="InterPro" id="IPR029463">
    <property type="entry name" value="Lys_MEP"/>
</dbReference>
<feature type="chain" id="PRO_5001980646" evidence="1">
    <location>
        <begin position="20"/>
        <end position="249"/>
    </location>
</feature>
<evidence type="ECO:0000313" key="3">
    <source>
        <dbReference type="EMBL" id="EUC58508.1"/>
    </source>
</evidence>
<proteinExistence type="predicted"/>
<evidence type="ECO:0000259" key="2">
    <source>
        <dbReference type="SMART" id="SM01351"/>
    </source>
</evidence>
<feature type="signal peptide" evidence="1">
    <location>
        <begin position="1"/>
        <end position="19"/>
    </location>
</feature>
<organism evidence="3 4">
    <name type="scientific">Rhizoctonia solani AG-3 Rhs1AP</name>
    <dbReference type="NCBI Taxonomy" id="1086054"/>
    <lineage>
        <taxon>Eukaryota</taxon>
        <taxon>Fungi</taxon>
        <taxon>Dikarya</taxon>
        <taxon>Basidiomycota</taxon>
        <taxon>Agaricomycotina</taxon>
        <taxon>Agaricomycetes</taxon>
        <taxon>Cantharellales</taxon>
        <taxon>Ceratobasidiaceae</taxon>
        <taxon>Rhizoctonia</taxon>
    </lineage>
</organism>
<feature type="domain" description="Lysine-specific metallo-endopeptidase" evidence="2">
    <location>
        <begin position="79"/>
        <end position="219"/>
    </location>
</feature>
<comment type="caution">
    <text evidence="3">The sequence shown here is derived from an EMBL/GenBank/DDBJ whole genome shotgun (WGS) entry which is preliminary data.</text>
</comment>
<dbReference type="AlphaFoldDB" id="A0A0A1UJU1"/>
<feature type="non-terminal residue" evidence="3">
    <location>
        <position position="249"/>
    </location>
</feature>
<reference evidence="4" key="1">
    <citation type="journal article" date="2014" name="Genome Announc.">
        <title>Draft genome sequence of the plant-pathogenic soil fungus Rhizoctonia solani anastomosis group 3 strain Rhs1AP.</title>
        <authorList>
            <person name="Cubeta M.A."/>
            <person name="Thomas E."/>
            <person name="Dean R.A."/>
            <person name="Jabaji S."/>
            <person name="Neate S.M."/>
            <person name="Tavantzis S."/>
            <person name="Toda T."/>
            <person name="Vilgalys R."/>
            <person name="Bharathan N."/>
            <person name="Fedorova-Abrams N."/>
            <person name="Pakala S.B."/>
            <person name="Pakala S.M."/>
            <person name="Zafar N."/>
            <person name="Joardar V."/>
            <person name="Losada L."/>
            <person name="Nierman W.C."/>
        </authorList>
    </citation>
    <scope>NUCLEOTIDE SEQUENCE [LARGE SCALE GENOMIC DNA]</scope>
    <source>
        <strain evidence="4">AG-3</strain>
    </source>
</reference>
<accession>A0A0A1UJU1</accession>
<dbReference type="InterPro" id="IPR024079">
    <property type="entry name" value="MetalloPept_cat_dom_sf"/>
</dbReference>
<evidence type="ECO:0000313" key="4">
    <source>
        <dbReference type="Proteomes" id="UP000030108"/>
    </source>
</evidence>
<sequence length="249" mass="27974">MRITTIPLLLAFFVFQASADGITKPTKDEISPSSSHGATSPAEQEKIKHIACFQKQREHIERAVTVANAIINSTNLFIASLKVGTENSHYTKFFGKNDFAQFNAVKFHFENMADQTASLHYSCGPCPKSKEKRPPGSKKRLSTYVNKFPVRINLCKGFWKAPLKGTDSQAGTIIRELSRVPSIGGTEDYGQTKTEAIATAKRDFMMAALSADNYMYFAEEIFSIKKPFWKKPFLKKPSKEKKIFNTEDI</sequence>
<gene>
    <name evidence="3" type="ORF">RSOL_260830</name>
</gene>
<dbReference type="EMBL" id="JATN01000321">
    <property type="protein sequence ID" value="EUC58508.1"/>
    <property type="molecule type" value="Genomic_DNA"/>
</dbReference>
<dbReference type="GO" id="GO:0004222">
    <property type="term" value="F:metalloendopeptidase activity"/>
    <property type="evidence" value="ECO:0007669"/>
    <property type="project" value="InterPro"/>
</dbReference>
<dbReference type="SMART" id="SM01351">
    <property type="entry name" value="Aspzincin_M35"/>
    <property type="match status" value="1"/>
</dbReference>
<keyword evidence="1" id="KW-0732">Signal</keyword>
<dbReference type="Pfam" id="PF14521">
    <property type="entry name" value="Aspzincin_M35"/>
    <property type="match status" value="1"/>
</dbReference>
<dbReference type="Gene3D" id="3.40.390.10">
    <property type="entry name" value="Collagenase (Catalytic Domain)"/>
    <property type="match status" value="1"/>
</dbReference>
<protein>
    <submittedName>
        <fullName evidence="3">Peptidyl-lys metalloendopeptidase</fullName>
    </submittedName>
</protein>
<dbReference type="SUPFAM" id="SSF55486">
    <property type="entry name" value="Metalloproteases ('zincins'), catalytic domain"/>
    <property type="match status" value="1"/>
</dbReference>
<name>A0A0A1UJU1_9AGAM</name>
<dbReference type="Proteomes" id="UP000030108">
    <property type="component" value="Unassembled WGS sequence"/>
</dbReference>
<evidence type="ECO:0000256" key="1">
    <source>
        <dbReference type="SAM" id="SignalP"/>
    </source>
</evidence>